<evidence type="ECO:0000313" key="10">
    <source>
        <dbReference type="Proteomes" id="UP000479710"/>
    </source>
</evidence>
<feature type="transmembrane region" description="Helical" evidence="6">
    <location>
        <begin position="83"/>
        <end position="102"/>
    </location>
</feature>
<feature type="domain" description="Reticulon" evidence="8">
    <location>
        <begin position="51"/>
        <end position="236"/>
    </location>
</feature>
<dbReference type="PROSITE" id="PS50845">
    <property type="entry name" value="RETICULON"/>
    <property type="match status" value="1"/>
</dbReference>
<proteinExistence type="predicted"/>
<evidence type="ECO:0000256" key="6">
    <source>
        <dbReference type="RuleBase" id="RU363132"/>
    </source>
</evidence>
<feature type="transmembrane region" description="Helical" evidence="6">
    <location>
        <begin position="143"/>
        <end position="166"/>
    </location>
</feature>
<feature type="transmembrane region" description="Helical" evidence="6">
    <location>
        <begin position="178"/>
        <end position="196"/>
    </location>
</feature>
<dbReference type="InterPro" id="IPR003388">
    <property type="entry name" value="Reticulon"/>
</dbReference>
<keyword evidence="3 6" id="KW-0256">Endoplasmic reticulum</keyword>
<dbReference type="GO" id="GO:0009617">
    <property type="term" value="P:response to bacterium"/>
    <property type="evidence" value="ECO:0007669"/>
    <property type="project" value="InterPro"/>
</dbReference>
<evidence type="ECO:0000256" key="5">
    <source>
        <dbReference type="ARBA" id="ARBA00023136"/>
    </source>
</evidence>
<dbReference type="InterPro" id="IPR045064">
    <property type="entry name" value="Reticulon-like"/>
</dbReference>
<dbReference type="Pfam" id="PF02453">
    <property type="entry name" value="Reticulon"/>
    <property type="match status" value="1"/>
</dbReference>
<name>A0A6G1F7X8_9ORYZ</name>
<keyword evidence="4 6" id="KW-1133">Transmembrane helix</keyword>
<dbReference type="PANTHER" id="PTHR10994">
    <property type="entry name" value="RETICULON"/>
    <property type="match status" value="1"/>
</dbReference>
<feature type="region of interest" description="Disordered" evidence="7">
    <location>
        <begin position="1"/>
        <end position="21"/>
    </location>
</feature>
<evidence type="ECO:0000313" key="9">
    <source>
        <dbReference type="EMBL" id="KAF0932939.1"/>
    </source>
</evidence>
<gene>
    <name evidence="9" type="ORF">E2562_013138</name>
</gene>
<reference evidence="9 10" key="1">
    <citation type="submission" date="2019-11" db="EMBL/GenBank/DDBJ databases">
        <title>Whole genome sequence of Oryza granulata.</title>
        <authorList>
            <person name="Li W."/>
        </authorList>
    </citation>
    <scope>NUCLEOTIDE SEQUENCE [LARGE SCALE GENOMIC DNA]</scope>
    <source>
        <strain evidence="10">cv. Menghai</strain>
        <tissue evidence="9">Leaf</tissue>
    </source>
</reference>
<keyword evidence="2 6" id="KW-0812">Transmembrane</keyword>
<dbReference type="PANTHER" id="PTHR10994:SF193">
    <property type="entry name" value="RETICULON-LIKE PROTEIN"/>
    <property type="match status" value="1"/>
</dbReference>
<keyword evidence="5 6" id="KW-0472">Membrane</keyword>
<dbReference type="GO" id="GO:0005789">
    <property type="term" value="C:endoplasmic reticulum membrane"/>
    <property type="evidence" value="ECO:0007669"/>
    <property type="project" value="UniProtKB-SubCell"/>
</dbReference>
<accession>A0A6G1F7X8</accession>
<evidence type="ECO:0000256" key="3">
    <source>
        <dbReference type="ARBA" id="ARBA00022824"/>
    </source>
</evidence>
<dbReference type="Proteomes" id="UP000479710">
    <property type="component" value="Unassembled WGS sequence"/>
</dbReference>
<keyword evidence="10" id="KW-1185">Reference proteome</keyword>
<evidence type="ECO:0000256" key="2">
    <source>
        <dbReference type="ARBA" id="ARBA00022692"/>
    </source>
</evidence>
<protein>
    <recommendedName>
        <fullName evidence="6">Reticulon-like protein</fullName>
    </recommendedName>
</protein>
<comment type="caution">
    <text evidence="9">The sequence shown here is derived from an EMBL/GenBank/DDBJ whole genome shotgun (WGS) entry which is preliminary data.</text>
</comment>
<evidence type="ECO:0000256" key="7">
    <source>
        <dbReference type="SAM" id="MobiDB-lite"/>
    </source>
</evidence>
<comment type="subcellular location">
    <subcellularLocation>
        <location evidence="1 6">Endoplasmic reticulum membrane</location>
        <topology evidence="1 6">Multi-pass membrane protein</topology>
    </subcellularLocation>
</comment>
<dbReference type="EMBL" id="SPHZ02000001">
    <property type="protein sequence ID" value="KAF0932939.1"/>
    <property type="molecule type" value="Genomic_DNA"/>
</dbReference>
<feature type="transmembrane region" description="Helical" evidence="6">
    <location>
        <begin position="62"/>
        <end position="77"/>
    </location>
</feature>
<organism evidence="9 10">
    <name type="scientific">Oryza meyeriana var. granulata</name>
    <dbReference type="NCBI Taxonomy" id="110450"/>
    <lineage>
        <taxon>Eukaryota</taxon>
        <taxon>Viridiplantae</taxon>
        <taxon>Streptophyta</taxon>
        <taxon>Embryophyta</taxon>
        <taxon>Tracheophyta</taxon>
        <taxon>Spermatophyta</taxon>
        <taxon>Magnoliopsida</taxon>
        <taxon>Liliopsida</taxon>
        <taxon>Poales</taxon>
        <taxon>Poaceae</taxon>
        <taxon>BOP clade</taxon>
        <taxon>Oryzoideae</taxon>
        <taxon>Oryzeae</taxon>
        <taxon>Oryzinae</taxon>
        <taxon>Oryza</taxon>
        <taxon>Oryza meyeriana</taxon>
    </lineage>
</organism>
<dbReference type="OrthoDB" id="567788at2759"/>
<evidence type="ECO:0000256" key="4">
    <source>
        <dbReference type="ARBA" id="ARBA00022989"/>
    </source>
</evidence>
<sequence>MAEPAGEAAHAAPPADGVSEEASASAAARPRGFRLLGEDKSVHQALGGGKAADVLLWKDKKISAAVIGGATVLWVLFEVVDYHFLTLMSHVLIGVLAILFLWSKATIFIKKSPPDIPEVKISEDLAVNVALALRTDINQALHLLWEIALGHDLMKFLGVIVALWVLSEIGSLCDFLTLFYVVVLMLHTVPILYHKYQDKVDHFAGKAHVELSRQYSVLDAKVLSKIPRGPAKDKKQN</sequence>
<evidence type="ECO:0000256" key="1">
    <source>
        <dbReference type="ARBA" id="ARBA00004477"/>
    </source>
</evidence>
<evidence type="ECO:0000259" key="8">
    <source>
        <dbReference type="PROSITE" id="PS50845"/>
    </source>
</evidence>
<dbReference type="AlphaFoldDB" id="A0A6G1F7X8"/>